<dbReference type="InterPro" id="IPR006518">
    <property type="entry name" value="Trypano_RHS"/>
</dbReference>
<evidence type="ECO:0000259" key="2">
    <source>
        <dbReference type="Pfam" id="PF20445"/>
    </source>
</evidence>
<proteinExistence type="predicted"/>
<evidence type="ECO:0000313" key="3">
    <source>
        <dbReference type="EMBL" id="CCD20902.1"/>
    </source>
</evidence>
<dbReference type="InterPro" id="IPR046836">
    <property type="entry name" value="RHS_C"/>
</dbReference>
<accession>F9WTK9</accession>
<dbReference type="NCBIfam" id="TIGR01631">
    <property type="entry name" value="Trypano_RHS"/>
    <property type="match status" value="1"/>
</dbReference>
<organism evidence="3 4">
    <name type="scientific">Trypanosoma vivax (strain Y486)</name>
    <dbReference type="NCBI Taxonomy" id="1055687"/>
    <lineage>
        <taxon>Eukaryota</taxon>
        <taxon>Discoba</taxon>
        <taxon>Euglenozoa</taxon>
        <taxon>Kinetoplastea</taxon>
        <taxon>Metakinetoplastina</taxon>
        <taxon>Trypanosomatida</taxon>
        <taxon>Trypanosomatidae</taxon>
        <taxon>Trypanosoma</taxon>
        <taxon>Duttonella</taxon>
    </lineage>
</organism>
<feature type="domain" description="Retrotransposon hot spot protein,C-terminal" evidence="1">
    <location>
        <begin position="267"/>
        <end position="398"/>
    </location>
</feature>
<keyword evidence="4" id="KW-1185">Reference proteome</keyword>
<evidence type="ECO:0000313" key="4">
    <source>
        <dbReference type="Proteomes" id="UP000009027"/>
    </source>
</evidence>
<name>F9WTK9_TRYVY</name>
<dbReference type="InterPro" id="IPR046835">
    <property type="entry name" value="RHS_N"/>
</dbReference>
<protein>
    <recommendedName>
        <fullName evidence="5">Retrotransposon hot spot (RHS) protein</fullName>
    </recommendedName>
</protein>
<dbReference type="Pfam" id="PF20445">
    <property type="entry name" value="RHS_N"/>
    <property type="match status" value="1"/>
</dbReference>
<dbReference type="AlphaFoldDB" id="F9WTK9"/>
<dbReference type="EMBL" id="CAEX01006559">
    <property type="protein sequence ID" value="CCD20902.1"/>
    <property type="molecule type" value="Genomic_DNA"/>
</dbReference>
<gene>
    <name evidence="3" type="ORF">TvY486_0037840</name>
</gene>
<sequence length="398" mass="45035">MLLSECFERVSCDERVANGDVRMDIVIQRLERFIPDADLHEVILSLPECQTYALVYTVVPLLRGHRITSVLQWGGPDENTDTKPEMRDALADEGLWNTIFGLLDIAFNAAKDAEAMDIVERERVVNASYASAVVLGAFESVVNAKWSHVLSGVADKTLGMRVADGRPTNVWFDAEVNKTSMQLPTENVDDTRGDEVELLFLTSKKWWPYTEFSVPTTKNVTPVRMMDATDVVVLRESVRVWNIVRADLDAWLVHNEGIPTPFILPVSPGIGKSFGVGSYLLYELLRYAPGRLDVVNFLDHEMMYIFYLPRGGVPGRVEEYDKTAGVKRIRGLSRSGKRGYMILDAKKDERLPTNLPGTVWGSIVLSSPNEKKYKVWNENNRGTRFLFINRYHAREMKA</sequence>
<evidence type="ECO:0000259" key="1">
    <source>
        <dbReference type="Pfam" id="PF07999"/>
    </source>
</evidence>
<dbReference type="VEuPathDB" id="TriTrypDB:TvY486_0037840"/>
<evidence type="ECO:0008006" key="5">
    <source>
        <dbReference type="Google" id="ProtNLM"/>
    </source>
</evidence>
<reference evidence="3 4" key="1">
    <citation type="journal article" date="2012" name="Proc. Natl. Acad. Sci. U.S.A.">
        <title>Antigenic diversity is generated by distinct evolutionary mechanisms in African trypanosome species.</title>
        <authorList>
            <person name="Jackson A.P."/>
            <person name="Berry A."/>
            <person name="Aslett M."/>
            <person name="Allison H.C."/>
            <person name="Burton P."/>
            <person name="Vavrova-Anderson J."/>
            <person name="Brown R."/>
            <person name="Browne H."/>
            <person name="Corton N."/>
            <person name="Hauser H."/>
            <person name="Gamble J."/>
            <person name="Gilderthorp R."/>
            <person name="Marcello L."/>
            <person name="McQuillan J."/>
            <person name="Otto T.D."/>
            <person name="Quail M.A."/>
            <person name="Sanders M.J."/>
            <person name="van Tonder A."/>
            <person name="Ginger M.L."/>
            <person name="Field M.C."/>
            <person name="Barry J.D."/>
            <person name="Hertz-Fowler C."/>
            <person name="Berriman M."/>
        </authorList>
    </citation>
    <scope>NUCLEOTIDE SEQUENCE</scope>
    <source>
        <strain evidence="3 4">Y486</strain>
    </source>
</reference>
<dbReference type="Pfam" id="PF07999">
    <property type="entry name" value="RHSP"/>
    <property type="match status" value="1"/>
</dbReference>
<feature type="domain" description="Retrotransposon hot spot protein N-terminal" evidence="2">
    <location>
        <begin position="138"/>
        <end position="253"/>
    </location>
</feature>
<dbReference type="Proteomes" id="UP000009027">
    <property type="component" value="Unassembled WGS sequence"/>
</dbReference>